<name>A0A0A9DBY1_ARUDO</name>
<evidence type="ECO:0000313" key="1">
    <source>
        <dbReference type="EMBL" id="JAD84188.1"/>
    </source>
</evidence>
<accession>A0A0A9DBY1</accession>
<organism evidence="1">
    <name type="scientific">Arundo donax</name>
    <name type="common">Giant reed</name>
    <name type="synonym">Donax arundinaceus</name>
    <dbReference type="NCBI Taxonomy" id="35708"/>
    <lineage>
        <taxon>Eukaryota</taxon>
        <taxon>Viridiplantae</taxon>
        <taxon>Streptophyta</taxon>
        <taxon>Embryophyta</taxon>
        <taxon>Tracheophyta</taxon>
        <taxon>Spermatophyta</taxon>
        <taxon>Magnoliopsida</taxon>
        <taxon>Liliopsida</taxon>
        <taxon>Poales</taxon>
        <taxon>Poaceae</taxon>
        <taxon>PACMAD clade</taxon>
        <taxon>Arundinoideae</taxon>
        <taxon>Arundineae</taxon>
        <taxon>Arundo</taxon>
    </lineage>
</organism>
<reference evidence="1" key="1">
    <citation type="submission" date="2014-09" db="EMBL/GenBank/DDBJ databases">
        <authorList>
            <person name="Magalhaes I.L.F."/>
            <person name="Oliveira U."/>
            <person name="Santos F.R."/>
            <person name="Vidigal T.H.D.A."/>
            <person name="Brescovit A.D."/>
            <person name="Santos A.J."/>
        </authorList>
    </citation>
    <scope>NUCLEOTIDE SEQUENCE</scope>
    <source>
        <tissue evidence="1">Shoot tissue taken approximately 20 cm above the soil surface</tissue>
    </source>
</reference>
<dbReference type="EMBL" id="GBRH01213707">
    <property type="protein sequence ID" value="JAD84188.1"/>
    <property type="molecule type" value="Transcribed_RNA"/>
</dbReference>
<proteinExistence type="predicted"/>
<sequence>MAAGLSSPPSSPMWMIGNDNADAMLPSQLLSQEYYWTTPSWELDLSQR</sequence>
<protein>
    <submittedName>
        <fullName evidence="1">Uncharacterized protein</fullName>
    </submittedName>
</protein>
<reference evidence="1" key="2">
    <citation type="journal article" date="2015" name="Data Brief">
        <title>Shoot transcriptome of the giant reed, Arundo donax.</title>
        <authorList>
            <person name="Barrero R.A."/>
            <person name="Guerrero F.D."/>
            <person name="Moolhuijzen P."/>
            <person name="Goolsby J.A."/>
            <person name="Tidwell J."/>
            <person name="Bellgard S.E."/>
            <person name="Bellgard M.I."/>
        </authorList>
    </citation>
    <scope>NUCLEOTIDE SEQUENCE</scope>
    <source>
        <tissue evidence="1">Shoot tissue taken approximately 20 cm above the soil surface</tissue>
    </source>
</reference>
<dbReference type="AlphaFoldDB" id="A0A0A9DBY1"/>